<feature type="signal peptide" evidence="5">
    <location>
        <begin position="1"/>
        <end position="36"/>
    </location>
</feature>
<accession>A0ABX5ED06</accession>
<feature type="domain" description="AB hydrolase-1" evidence="6">
    <location>
        <begin position="127"/>
        <end position="274"/>
    </location>
</feature>
<evidence type="ECO:0000259" key="6">
    <source>
        <dbReference type="Pfam" id="PF00561"/>
    </source>
</evidence>
<evidence type="ECO:0000256" key="2">
    <source>
        <dbReference type="ARBA" id="ARBA00022729"/>
    </source>
</evidence>
<keyword evidence="3" id="KW-0378">Hydrolase</keyword>
<dbReference type="Pfam" id="PF08386">
    <property type="entry name" value="Abhydrolase_4"/>
    <property type="match status" value="1"/>
</dbReference>
<feature type="region of interest" description="Disordered" evidence="4">
    <location>
        <begin position="35"/>
        <end position="59"/>
    </location>
</feature>
<comment type="caution">
    <text evidence="8">The sequence shown here is derived from an EMBL/GenBank/DDBJ whole genome shotgun (WGS) entry which is preliminary data.</text>
</comment>
<dbReference type="RefSeq" id="WP_106268202.1">
    <property type="nucleotide sequence ID" value="NZ_PVTX01000007.1"/>
</dbReference>
<evidence type="ECO:0000313" key="9">
    <source>
        <dbReference type="Proteomes" id="UP000239895"/>
    </source>
</evidence>
<evidence type="ECO:0000256" key="4">
    <source>
        <dbReference type="SAM" id="MobiDB-lite"/>
    </source>
</evidence>
<dbReference type="PANTHER" id="PTHR43248">
    <property type="entry name" value="2-SUCCINYL-6-HYDROXY-2,4-CYCLOHEXADIENE-1-CARBOXYLATE SYNTHASE"/>
    <property type="match status" value="1"/>
</dbReference>
<keyword evidence="9" id="KW-1185">Reference proteome</keyword>
<organism evidence="8 9">
    <name type="scientific">Isoptericola halotolerans</name>
    <dbReference type="NCBI Taxonomy" id="300560"/>
    <lineage>
        <taxon>Bacteria</taxon>
        <taxon>Bacillati</taxon>
        <taxon>Actinomycetota</taxon>
        <taxon>Actinomycetes</taxon>
        <taxon>Micrococcales</taxon>
        <taxon>Promicromonosporaceae</taxon>
        <taxon>Isoptericola</taxon>
    </lineage>
</organism>
<gene>
    <name evidence="8" type="ORF">BCL65_107205</name>
</gene>
<dbReference type="Gene3D" id="3.40.50.1820">
    <property type="entry name" value="alpha/beta hydrolase"/>
    <property type="match status" value="1"/>
</dbReference>
<dbReference type="InterPro" id="IPR051601">
    <property type="entry name" value="Serine_prot/Carboxylest_S33"/>
</dbReference>
<evidence type="ECO:0000256" key="5">
    <source>
        <dbReference type="SAM" id="SignalP"/>
    </source>
</evidence>
<keyword evidence="2 5" id="KW-0732">Signal</keyword>
<dbReference type="InterPro" id="IPR029058">
    <property type="entry name" value="AB_hydrolase_fold"/>
</dbReference>
<evidence type="ECO:0000259" key="7">
    <source>
        <dbReference type="Pfam" id="PF08386"/>
    </source>
</evidence>
<evidence type="ECO:0000256" key="1">
    <source>
        <dbReference type="ARBA" id="ARBA00010088"/>
    </source>
</evidence>
<name>A0ABX5ED06_9MICO</name>
<dbReference type="PANTHER" id="PTHR43248:SF29">
    <property type="entry name" value="TRIPEPTIDYL AMINOPEPTIDASE"/>
    <property type="match status" value="1"/>
</dbReference>
<feature type="compositionally biased region" description="Low complexity" evidence="4">
    <location>
        <begin position="35"/>
        <end position="48"/>
    </location>
</feature>
<dbReference type="Proteomes" id="UP000239895">
    <property type="component" value="Unassembled WGS sequence"/>
</dbReference>
<dbReference type="EMBL" id="PVTX01000007">
    <property type="protein sequence ID" value="PRZ05717.1"/>
    <property type="molecule type" value="Genomic_DNA"/>
</dbReference>
<reference evidence="8 9" key="1">
    <citation type="submission" date="2018-03" db="EMBL/GenBank/DDBJ databases">
        <title>Comparative analysis of microorganisms from saline springs in Andes Mountain Range, Colombia.</title>
        <authorList>
            <person name="Rubin E."/>
        </authorList>
    </citation>
    <scope>NUCLEOTIDE SEQUENCE [LARGE SCALE GENOMIC DNA]</scope>
    <source>
        <strain evidence="8 9">CG 23</strain>
    </source>
</reference>
<dbReference type="InterPro" id="IPR000073">
    <property type="entry name" value="AB_hydrolase_1"/>
</dbReference>
<comment type="similarity">
    <text evidence="1">Belongs to the peptidase S33 family.</text>
</comment>
<evidence type="ECO:0000256" key="3">
    <source>
        <dbReference type="ARBA" id="ARBA00022801"/>
    </source>
</evidence>
<proteinExistence type="inferred from homology"/>
<feature type="domain" description="Peptidase S33 tripeptidyl aminopeptidase-like C-terminal" evidence="7">
    <location>
        <begin position="447"/>
        <end position="546"/>
    </location>
</feature>
<protein>
    <submittedName>
        <fullName evidence="8">TAP-like protein</fullName>
    </submittedName>
</protein>
<dbReference type="Pfam" id="PF00561">
    <property type="entry name" value="Abhydrolase_1"/>
    <property type="match status" value="1"/>
</dbReference>
<dbReference type="InterPro" id="IPR013595">
    <property type="entry name" value="Pept_S33_TAP-like_C"/>
</dbReference>
<evidence type="ECO:0000313" key="8">
    <source>
        <dbReference type="EMBL" id="PRZ05717.1"/>
    </source>
</evidence>
<sequence>MNRSTTPRRPRPFTTAVAALSAGALLAAGIPATAGAAERAAPATMTPPAASPPSSPVTSVLQVDAPVPDIDWQPCDDAEGYDCAEIQVPSDYDRPHGRTTTIAVTRLPATDPESRIGSALVNFGGPGGPGLDNLHAVGEVMVDPEVRARFDLVSFDPRGVGQSDPVTCFRDAEREAEYFAGLPTAPITRAEERRAVAGFARIAAGCQVISGDRLSTASTANVARDMDVLRQALGDDQLTYIGYSYGTILGATYSALFPDRVRALVLDGTIDPVAWSGTGSEDPIATRLGQAEAATETFAEFNRLCAEAGPGACPLAALGDPAAVTEEVLTTLREGPVEVPDGEGGTVPFTYGEMLAVSFQAMYGTAAWPQLSQLFAQVAVAAGIGEQPPSARSHGPSLDDLLRELGVVEDYPSLGNALAAQCMDAAEPLRLWQYPAYVDDLDAEFPHFGRFRGWTGAGCAPMILRDEDAYTGPWGQTTQAPVMVIGTRYDPATPYHFTEPYADHYDDARVMTVEGWGHTTLGVSTCADAAIARYLVDIEADDGVTCEQDVAPFAPVEQRSDRADLRAQVVPPGGWGL</sequence>
<feature type="chain" id="PRO_5046011948" evidence="5">
    <location>
        <begin position="37"/>
        <end position="577"/>
    </location>
</feature>
<dbReference type="SUPFAM" id="SSF53474">
    <property type="entry name" value="alpha/beta-Hydrolases"/>
    <property type="match status" value="1"/>
</dbReference>